<dbReference type="InterPro" id="IPR001959">
    <property type="entry name" value="Transposase"/>
</dbReference>
<evidence type="ECO:0000256" key="5">
    <source>
        <dbReference type="ARBA" id="ARBA00022833"/>
    </source>
</evidence>
<dbReference type="AlphaFoldDB" id="A0A455SI36"/>
<dbReference type="GO" id="GO:0003677">
    <property type="term" value="F:DNA binding"/>
    <property type="evidence" value="ECO:0007669"/>
    <property type="project" value="UniProtKB-KW"/>
</dbReference>
<dbReference type="PANTHER" id="PTHR30405">
    <property type="entry name" value="TRANSPOSASE"/>
    <property type="match status" value="1"/>
</dbReference>
<organism evidence="11">
    <name type="scientific">Thermosporothrix sp. COM3</name>
    <dbReference type="NCBI Taxonomy" id="2490863"/>
    <lineage>
        <taxon>Bacteria</taxon>
        <taxon>Bacillati</taxon>
        <taxon>Chloroflexota</taxon>
        <taxon>Ktedonobacteria</taxon>
        <taxon>Ktedonobacterales</taxon>
        <taxon>Thermosporotrichaceae</taxon>
        <taxon>Thermosporothrix</taxon>
    </lineage>
</organism>
<keyword evidence="7" id="KW-0233">DNA recombination</keyword>
<dbReference type="GO" id="GO:0006310">
    <property type="term" value="P:DNA recombination"/>
    <property type="evidence" value="ECO:0007669"/>
    <property type="project" value="UniProtKB-KW"/>
</dbReference>
<feature type="domain" description="Transposase putative helix-turn-helix" evidence="10">
    <location>
        <begin position="4"/>
        <end position="47"/>
    </location>
</feature>
<feature type="domain" description="Cas12f1-like TNB" evidence="9">
    <location>
        <begin position="311"/>
        <end position="376"/>
    </location>
</feature>
<keyword evidence="3" id="KW-0815">Transposition</keyword>
<comment type="similarity">
    <text evidence="2">In the N-terminal section; belongs to the transposase 2 family.</text>
</comment>
<evidence type="ECO:0000259" key="8">
    <source>
        <dbReference type="Pfam" id="PF01385"/>
    </source>
</evidence>
<accession>A0A455SI36</accession>
<dbReference type="InterPro" id="IPR051399">
    <property type="entry name" value="RNA-guided_DNA_endo/Transpos"/>
</dbReference>
<dbReference type="InterPro" id="IPR010095">
    <property type="entry name" value="Cas12f1-like_TNB"/>
</dbReference>
<dbReference type="Pfam" id="PF07282">
    <property type="entry name" value="Cas12f1-like_TNB"/>
    <property type="match status" value="1"/>
</dbReference>
<dbReference type="PANTHER" id="PTHR30405:SF25">
    <property type="entry name" value="RNA-GUIDED DNA ENDONUCLEASE INSQ-RELATED"/>
    <property type="match status" value="1"/>
</dbReference>
<keyword evidence="6" id="KW-0238">DNA-binding</keyword>
<evidence type="ECO:0000256" key="4">
    <source>
        <dbReference type="ARBA" id="ARBA00022723"/>
    </source>
</evidence>
<evidence type="ECO:0000256" key="3">
    <source>
        <dbReference type="ARBA" id="ARBA00022578"/>
    </source>
</evidence>
<evidence type="ECO:0000256" key="7">
    <source>
        <dbReference type="ARBA" id="ARBA00023172"/>
    </source>
</evidence>
<evidence type="ECO:0000259" key="10">
    <source>
        <dbReference type="Pfam" id="PF12323"/>
    </source>
</evidence>
<sequence length="387" mass="44586">MPVRTYTYRLYPTKHQAEKLTWTLDLLRELYNAAVQERRDCYRYTGKGTSYTQQAAQLSDIKELRPEYQKIHSQVLQDTLRRVEKAFQAFFRRVKNGETPGYPRFQGKNRFDSFTYPQSGFSLTHDNRLCLSKIGSIKVKLHRPLLGKVKTCTIKREGEHWYVCLACEAPTMPRTPYTDGEVGVDLGVSKLATLSTGDVIEHPRFYRRAQKKLAKAQAALARKQRGSQRRKKAVKRVARLHRKVRHQRTDYLHKWSRWLVNTYQTIVFEELAPATLSKRPKVKQDAETGQYLPNGASAKAGLNKSILDAGWRQFVTFCQYKAEEAGTVHIVMVDPKYTSQICSRCGTVKKKELSERWHTCECGCSLDRDHNAALNILRLGRSLQANA</sequence>
<keyword evidence="4" id="KW-0479">Metal-binding</keyword>
<dbReference type="Pfam" id="PF01385">
    <property type="entry name" value="OrfB_IS605"/>
    <property type="match status" value="1"/>
</dbReference>
<dbReference type="NCBIfam" id="NF040570">
    <property type="entry name" value="guided_TnpB"/>
    <property type="match status" value="1"/>
</dbReference>
<evidence type="ECO:0000256" key="2">
    <source>
        <dbReference type="ARBA" id="ARBA00011044"/>
    </source>
</evidence>
<comment type="similarity">
    <text evidence="1">In the C-terminal section; belongs to the transposase 35 family.</text>
</comment>
<feature type="domain" description="Probable transposase IS891/IS1136/IS1341" evidence="8">
    <location>
        <begin position="167"/>
        <end position="275"/>
    </location>
</feature>
<evidence type="ECO:0000313" key="11">
    <source>
        <dbReference type="EMBL" id="BBH87038.1"/>
    </source>
</evidence>
<evidence type="ECO:0000259" key="9">
    <source>
        <dbReference type="Pfam" id="PF07282"/>
    </source>
</evidence>
<protein>
    <submittedName>
        <fullName evidence="11">Transposase</fullName>
    </submittedName>
</protein>
<dbReference type="EMBL" id="AP019376">
    <property type="protein sequence ID" value="BBH87038.1"/>
    <property type="molecule type" value="Genomic_DNA"/>
</dbReference>
<dbReference type="Pfam" id="PF12323">
    <property type="entry name" value="HTH_OrfB_IS605"/>
    <property type="match status" value="1"/>
</dbReference>
<gene>
    <name evidence="11" type="ORF">KTC_17890</name>
</gene>
<name>A0A455SI36_9CHLR</name>
<keyword evidence="5" id="KW-0862">Zinc</keyword>
<evidence type="ECO:0000256" key="6">
    <source>
        <dbReference type="ARBA" id="ARBA00023125"/>
    </source>
</evidence>
<proteinExistence type="inferred from homology"/>
<reference evidence="11" key="1">
    <citation type="submission" date="2018-12" db="EMBL/GenBank/DDBJ databases">
        <title>Novel natural products biosynthetic potential of the class Ktedonobacteria.</title>
        <authorList>
            <person name="Zheng Y."/>
            <person name="Saitou A."/>
            <person name="Wang C.M."/>
            <person name="Toyoda A."/>
            <person name="Minakuchi Y."/>
            <person name="Sekiguchi Y."/>
            <person name="Ueda K."/>
            <person name="Takano H."/>
            <person name="Sakai Y."/>
            <person name="Yokota A."/>
            <person name="Yabe S."/>
        </authorList>
    </citation>
    <scope>NUCLEOTIDE SEQUENCE</scope>
    <source>
        <strain evidence="11">COM3</strain>
    </source>
</reference>
<dbReference type="GO" id="GO:0046872">
    <property type="term" value="F:metal ion binding"/>
    <property type="evidence" value="ECO:0007669"/>
    <property type="project" value="UniProtKB-KW"/>
</dbReference>
<evidence type="ECO:0000256" key="1">
    <source>
        <dbReference type="ARBA" id="ARBA00008761"/>
    </source>
</evidence>
<dbReference type="InterPro" id="IPR021027">
    <property type="entry name" value="Transposase_put_HTH"/>
</dbReference>
<dbReference type="GO" id="GO:0032196">
    <property type="term" value="P:transposition"/>
    <property type="evidence" value="ECO:0007669"/>
    <property type="project" value="UniProtKB-KW"/>
</dbReference>